<evidence type="ECO:0000313" key="2">
    <source>
        <dbReference type="Proteomes" id="UP000324832"/>
    </source>
</evidence>
<gene>
    <name evidence="1" type="ORF">LSINAPIS_LOCUS11212</name>
</gene>
<proteinExistence type="predicted"/>
<dbReference type="Proteomes" id="UP000324832">
    <property type="component" value="Unassembled WGS sequence"/>
</dbReference>
<organism evidence="1 2">
    <name type="scientific">Leptidea sinapis</name>
    <dbReference type="NCBI Taxonomy" id="189913"/>
    <lineage>
        <taxon>Eukaryota</taxon>
        <taxon>Metazoa</taxon>
        <taxon>Ecdysozoa</taxon>
        <taxon>Arthropoda</taxon>
        <taxon>Hexapoda</taxon>
        <taxon>Insecta</taxon>
        <taxon>Pterygota</taxon>
        <taxon>Neoptera</taxon>
        <taxon>Endopterygota</taxon>
        <taxon>Lepidoptera</taxon>
        <taxon>Glossata</taxon>
        <taxon>Ditrysia</taxon>
        <taxon>Papilionoidea</taxon>
        <taxon>Pieridae</taxon>
        <taxon>Dismorphiinae</taxon>
        <taxon>Leptidea</taxon>
    </lineage>
</organism>
<protein>
    <submittedName>
        <fullName evidence="1">Uncharacterized protein</fullName>
    </submittedName>
</protein>
<name>A0A5E4QTQ4_9NEOP</name>
<keyword evidence="2" id="KW-1185">Reference proteome</keyword>
<evidence type="ECO:0000313" key="1">
    <source>
        <dbReference type="EMBL" id="VVD00614.1"/>
    </source>
</evidence>
<sequence length="15" mass="1701">MLLCPHRCICISSPQ</sequence>
<dbReference type="EMBL" id="FZQP02004856">
    <property type="protein sequence ID" value="VVD00614.1"/>
    <property type="molecule type" value="Genomic_DNA"/>
</dbReference>
<reference evidence="1 2" key="1">
    <citation type="submission" date="2017-07" db="EMBL/GenBank/DDBJ databases">
        <authorList>
            <person name="Talla V."/>
            <person name="Backstrom N."/>
        </authorList>
    </citation>
    <scope>NUCLEOTIDE SEQUENCE [LARGE SCALE GENOMIC DNA]</scope>
</reference>
<accession>A0A5E4QTQ4</accession>